<sequence>MPSHGAHSSTNEPIIVCPNCKTEIKLTESLAAPLIEATKLQYEQKIAQKEADVANRETAIRVQQEEITKAQHSIDEQVTEKLKTEREKISADEAKKARLLIGANLEQKAQELADLQEVLKERDSKLAEAQKAQAELIRKQRELDDAKREMELTIEKRVQESLVVVRDKAKSEAEEGLKLKVSEKEEQIASMQRQIEELKRRAEQGSQQLQGEVQELQLESLLRHKFPRDTIEPVPKGEFGGDVLHRVSGPQGQHCGTILWESKRTKNWSDTWLTKLRDDQRAAKAEIALIVSQALPKGVETFDLVDGVWVTESRCAIPVAMALRQSLIDLSAARHAGEGQQTKMEMVYQYLTGSGFRHRVEAIVEKFSDMQSDLDRERRTMTRLWAKREEQIRGVIESTAGMYGDLQGIAGKTLQEIAGLDIPLLNAPRSDSATET</sequence>
<dbReference type="InterPro" id="IPR019219">
    <property type="entry name" value="DUF2130"/>
</dbReference>
<evidence type="ECO:0008006" key="4">
    <source>
        <dbReference type="Google" id="ProtNLM"/>
    </source>
</evidence>
<keyword evidence="1" id="KW-0175">Coiled coil</keyword>
<dbReference type="Proteomes" id="UP000334923">
    <property type="component" value="Unassembled WGS sequence"/>
</dbReference>
<dbReference type="AlphaFoldDB" id="A0A5E6MGR0"/>
<evidence type="ECO:0000313" key="2">
    <source>
        <dbReference type="EMBL" id="VVM08301.1"/>
    </source>
</evidence>
<dbReference type="RefSeq" id="WP_142661078.1">
    <property type="nucleotide sequence ID" value="NZ_CABFVA020000128.1"/>
</dbReference>
<name>A0A5E6MGR0_9BACT</name>
<protein>
    <recommendedName>
        <fullName evidence="4">DUF2130 domain-containing protein</fullName>
    </recommendedName>
</protein>
<gene>
    <name evidence="2" type="ORF">MAMT_02268</name>
</gene>
<accession>A0A5E6MGR0</accession>
<evidence type="ECO:0000313" key="3">
    <source>
        <dbReference type="Proteomes" id="UP000334923"/>
    </source>
</evidence>
<dbReference type="Pfam" id="PF09903">
    <property type="entry name" value="DUF2130"/>
    <property type="match status" value="1"/>
</dbReference>
<dbReference type="OrthoDB" id="9765972at2"/>
<proteinExistence type="predicted"/>
<keyword evidence="3" id="KW-1185">Reference proteome</keyword>
<evidence type="ECO:0000256" key="1">
    <source>
        <dbReference type="SAM" id="Coils"/>
    </source>
</evidence>
<organism evidence="2 3">
    <name type="scientific">Methylacidimicrobium tartarophylax</name>
    <dbReference type="NCBI Taxonomy" id="1041768"/>
    <lineage>
        <taxon>Bacteria</taxon>
        <taxon>Pseudomonadati</taxon>
        <taxon>Verrucomicrobiota</taxon>
        <taxon>Methylacidimicrobium</taxon>
    </lineage>
</organism>
<feature type="coiled-coil region" evidence="1">
    <location>
        <begin position="102"/>
        <end position="219"/>
    </location>
</feature>
<dbReference type="EMBL" id="CABFVA020000128">
    <property type="protein sequence ID" value="VVM08301.1"/>
    <property type="molecule type" value="Genomic_DNA"/>
</dbReference>
<reference evidence="2 3" key="1">
    <citation type="submission" date="2019-09" db="EMBL/GenBank/DDBJ databases">
        <authorList>
            <person name="Cremers G."/>
        </authorList>
    </citation>
    <scope>NUCLEOTIDE SEQUENCE [LARGE SCALE GENOMIC DNA]</scope>
    <source>
        <strain evidence="2">4A</strain>
    </source>
</reference>